<evidence type="ECO:0000313" key="4">
    <source>
        <dbReference type="Proteomes" id="UP000472264"/>
    </source>
</evidence>
<evidence type="ECO:0000256" key="1">
    <source>
        <dbReference type="SAM" id="SignalP"/>
    </source>
</evidence>
<dbReference type="InterPro" id="IPR036179">
    <property type="entry name" value="Ig-like_dom_sf"/>
</dbReference>
<feature type="domain" description="Ig-like" evidence="2">
    <location>
        <begin position="21"/>
        <end position="103"/>
    </location>
</feature>
<evidence type="ECO:0000259" key="2">
    <source>
        <dbReference type="PROSITE" id="PS50835"/>
    </source>
</evidence>
<dbReference type="Ensembl" id="ENSENLT00000015165.1">
    <property type="protein sequence ID" value="ENSENLP00000014577.1"/>
    <property type="gene ID" value="ENSENLG00000006863.1"/>
</dbReference>
<dbReference type="InterPro" id="IPR003599">
    <property type="entry name" value="Ig_sub"/>
</dbReference>
<dbReference type="SUPFAM" id="SSF48726">
    <property type="entry name" value="Immunoglobulin"/>
    <property type="match status" value="1"/>
</dbReference>
<dbReference type="InParanoid" id="A0A665U525"/>
<keyword evidence="1" id="KW-0732">Signal</keyword>
<reference evidence="3" key="3">
    <citation type="submission" date="2025-09" db="UniProtKB">
        <authorList>
            <consortium name="Ensembl"/>
        </authorList>
    </citation>
    <scope>IDENTIFICATION</scope>
</reference>
<proteinExistence type="predicted"/>
<protein>
    <recommendedName>
        <fullName evidence="2">Ig-like domain-containing protein</fullName>
    </recommendedName>
</protein>
<keyword evidence="4" id="KW-1185">Reference proteome</keyword>
<evidence type="ECO:0000313" key="3">
    <source>
        <dbReference type="Ensembl" id="ENSENLP00000014577.1"/>
    </source>
</evidence>
<dbReference type="SMART" id="SM00409">
    <property type="entry name" value="IG"/>
    <property type="match status" value="1"/>
</dbReference>
<dbReference type="InterPro" id="IPR007110">
    <property type="entry name" value="Ig-like_dom"/>
</dbReference>
<reference evidence="3" key="2">
    <citation type="submission" date="2025-08" db="UniProtKB">
        <authorList>
            <consortium name="Ensembl"/>
        </authorList>
    </citation>
    <scope>IDENTIFICATION</scope>
</reference>
<dbReference type="Gene3D" id="2.60.40.10">
    <property type="entry name" value="Immunoglobulins"/>
    <property type="match status" value="1"/>
</dbReference>
<dbReference type="SMART" id="SM00408">
    <property type="entry name" value="IGc2"/>
    <property type="match status" value="1"/>
</dbReference>
<accession>A0A665U525</accession>
<dbReference type="AlphaFoldDB" id="A0A665U525"/>
<feature type="chain" id="PRO_5025686852" description="Ig-like domain-containing protein" evidence="1">
    <location>
        <begin position="20"/>
        <end position="164"/>
    </location>
</feature>
<reference evidence="3" key="1">
    <citation type="submission" date="2021-04" db="EMBL/GenBank/DDBJ databases">
        <authorList>
            <consortium name="Wellcome Sanger Institute Data Sharing"/>
        </authorList>
    </citation>
    <scope>NUCLEOTIDE SEQUENCE [LARGE SCALE GENOMIC DNA]</scope>
</reference>
<feature type="signal peptide" evidence="1">
    <location>
        <begin position="1"/>
        <end position="19"/>
    </location>
</feature>
<dbReference type="Pfam" id="PF13895">
    <property type="entry name" value="Ig_2"/>
    <property type="match status" value="1"/>
</dbReference>
<dbReference type="Proteomes" id="UP000472264">
    <property type="component" value="Chromosome 7"/>
</dbReference>
<sequence>NYRLLSCFAIIILRQLRLAKPFVILTQDPDYKVMFPGESVSFSCHINVSSGWEYVWHKGGSVLGISENKYLVNSVGKGNSGLYTCKAKRGTTQVFFTDSSQVNLEVKGKFLLSPQKYICSMHALKFNVFIFHLCQARFLFYFSALCLQRKSHTYKTKRGQTDIG</sequence>
<organism evidence="3 4">
    <name type="scientific">Echeneis naucrates</name>
    <name type="common">Live sharksucker</name>
    <dbReference type="NCBI Taxonomy" id="173247"/>
    <lineage>
        <taxon>Eukaryota</taxon>
        <taxon>Metazoa</taxon>
        <taxon>Chordata</taxon>
        <taxon>Craniata</taxon>
        <taxon>Vertebrata</taxon>
        <taxon>Euteleostomi</taxon>
        <taxon>Actinopterygii</taxon>
        <taxon>Neopterygii</taxon>
        <taxon>Teleostei</taxon>
        <taxon>Neoteleostei</taxon>
        <taxon>Acanthomorphata</taxon>
        <taxon>Carangaria</taxon>
        <taxon>Carangiformes</taxon>
        <taxon>Echeneidae</taxon>
        <taxon>Echeneis</taxon>
    </lineage>
</organism>
<dbReference type="InterPro" id="IPR003598">
    <property type="entry name" value="Ig_sub2"/>
</dbReference>
<dbReference type="PROSITE" id="PS50835">
    <property type="entry name" value="IG_LIKE"/>
    <property type="match status" value="1"/>
</dbReference>
<name>A0A665U525_ECHNA</name>
<dbReference type="InterPro" id="IPR013783">
    <property type="entry name" value="Ig-like_fold"/>
</dbReference>